<dbReference type="SUPFAM" id="SSF64268">
    <property type="entry name" value="PX domain"/>
    <property type="match status" value="1"/>
</dbReference>
<dbReference type="PANTHER" id="PTHR47185">
    <property type="entry name" value="PX DOMAIN-CONTAINING PROTEIN YPR097W"/>
    <property type="match status" value="1"/>
</dbReference>
<dbReference type="eggNOG" id="KOG2273">
    <property type="taxonomic scope" value="Eukaryota"/>
</dbReference>
<feature type="region of interest" description="Disordered" evidence="2">
    <location>
        <begin position="295"/>
        <end position="333"/>
    </location>
</feature>
<keyword evidence="1" id="KW-0175">Coiled coil</keyword>
<feature type="compositionally biased region" description="Basic and acidic residues" evidence="2">
    <location>
        <begin position="295"/>
        <end position="310"/>
    </location>
</feature>
<accession>G7DX37</accession>
<dbReference type="GO" id="GO:0035091">
    <property type="term" value="F:phosphatidylinositol binding"/>
    <property type="evidence" value="ECO:0007669"/>
    <property type="project" value="InterPro"/>
</dbReference>
<dbReference type="Pfam" id="PF12828">
    <property type="entry name" value="PXB"/>
    <property type="match status" value="1"/>
</dbReference>
<feature type="region of interest" description="Disordered" evidence="2">
    <location>
        <begin position="359"/>
        <end position="404"/>
    </location>
</feature>
<dbReference type="STRING" id="764103.G7DX37"/>
<dbReference type="InterPro" id="IPR001683">
    <property type="entry name" value="PX_dom"/>
</dbReference>
<dbReference type="PANTHER" id="PTHR47185:SF1">
    <property type="entry name" value="PX DOMAIN-CONTAINING PROTEIN YPR097W"/>
    <property type="match status" value="1"/>
</dbReference>
<dbReference type="InterPro" id="IPR024554">
    <property type="entry name" value="LEC1-like_C"/>
</dbReference>
<name>G7DX37_MIXOS</name>
<evidence type="ECO:0000313" key="5">
    <source>
        <dbReference type="Proteomes" id="UP000009131"/>
    </source>
</evidence>
<dbReference type="EMBL" id="BABT02000054">
    <property type="protein sequence ID" value="GAA95134.1"/>
    <property type="molecule type" value="Genomic_DNA"/>
</dbReference>
<dbReference type="InterPro" id="IPR047168">
    <property type="entry name" value="LEC1-like"/>
</dbReference>
<comment type="caution">
    <text evidence="4">The sequence shown here is derived from an EMBL/GenBank/DDBJ whole genome shotgun (WGS) entry which is preliminary data.</text>
</comment>
<dbReference type="AlphaFoldDB" id="G7DX37"/>
<organism evidence="4 5">
    <name type="scientific">Mixia osmundae (strain CBS 9802 / IAM 14324 / JCM 22182 / KY 12970)</name>
    <dbReference type="NCBI Taxonomy" id="764103"/>
    <lineage>
        <taxon>Eukaryota</taxon>
        <taxon>Fungi</taxon>
        <taxon>Dikarya</taxon>
        <taxon>Basidiomycota</taxon>
        <taxon>Pucciniomycotina</taxon>
        <taxon>Mixiomycetes</taxon>
        <taxon>Mixiales</taxon>
        <taxon>Mixiaceae</taxon>
        <taxon>Mixia</taxon>
    </lineage>
</organism>
<feature type="compositionally biased region" description="Basic residues" evidence="2">
    <location>
        <begin position="961"/>
        <end position="971"/>
    </location>
</feature>
<reference evidence="4 5" key="2">
    <citation type="journal article" date="2012" name="Open Biol.">
        <title>Characteristics of nucleosomes and linker DNA regions on the genome of the basidiomycete Mixia osmundae revealed by mono- and dinucleosome mapping.</title>
        <authorList>
            <person name="Nishida H."/>
            <person name="Kondo S."/>
            <person name="Matsumoto T."/>
            <person name="Suzuki Y."/>
            <person name="Yoshikawa H."/>
            <person name="Taylor T.D."/>
            <person name="Sugiyama J."/>
        </authorList>
    </citation>
    <scope>NUCLEOTIDE SEQUENCE [LARGE SCALE GENOMIC DNA]</scope>
    <source>
        <strain evidence="5">CBS 9802 / IAM 14324 / JCM 22182 / KY 12970</strain>
    </source>
</reference>
<dbReference type="PROSITE" id="PS50195">
    <property type="entry name" value="PX"/>
    <property type="match status" value="1"/>
</dbReference>
<dbReference type="InterPro" id="IPR036871">
    <property type="entry name" value="PX_dom_sf"/>
</dbReference>
<reference evidence="4 5" key="1">
    <citation type="journal article" date="2011" name="J. Gen. Appl. Microbiol.">
        <title>Draft genome sequencing of the enigmatic basidiomycete Mixia osmundae.</title>
        <authorList>
            <person name="Nishida H."/>
            <person name="Nagatsuka Y."/>
            <person name="Sugiyama J."/>
        </authorList>
    </citation>
    <scope>NUCLEOTIDE SEQUENCE [LARGE SCALE GENOMIC DNA]</scope>
    <source>
        <strain evidence="5">CBS 9802 / IAM 14324 / JCM 22182 / KY 12970</strain>
    </source>
</reference>
<evidence type="ECO:0000256" key="2">
    <source>
        <dbReference type="SAM" id="MobiDB-lite"/>
    </source>
</evidence>
<feature type="domain" description="PX" evidence="3">
    <location>
        <begin position="241"/>
        <end position="445"/>
    </location>
</feature>
<dbReference type="RefSeq" id="XP_014566634.1">
    <property type="nucleotide sequence ID" value="XM_014711148.1"/>
</dbReference>
<protein>
    <recommendedName>
        <fullName evidence="3">PX domain-containing protein</fullName>
    </recommendedName>
</protein>
<dbReference type="OMA" id="MGWLEGI"/>
<feature type="coiled-coil region" evidence="1">
    <location>
        <begin position="445"/>
        <end position="491"/>
    </location>
</feature>
<dbReference type="Proteomes" id="UP000009131">
    <property type="component" value="Unassembled WGS sequence"/>
</dbReference>
<feature type="region of interest" description="Disordered" evidence="2">
    <location>
        <begin position="916"/>
        <end position="973"/>
    </location>
</feature>
<dbReference type="InterPro" id="IPR024555">
    <property type="entry name" value="PX-associated"/>
</dbReference>
<dbReference type="FunCoup" id="G7DX37">
    <property type="interactions" value="14"/>
</dbReference>
<dbReference type="Gene3D" id="3.30.1520.10">
    <property type="entry name" value="Phox-like domain"/>
    <property type="match status" value="1"/>
</dbReference>
<keyword evidence="5" id="KW-1185">Reference proteome</keyword>
<feature type="compositionally biased region" description="Acidic residues" evidence="2">
    <location>
        <begin position="933"/>
        <end position="943"/>
    </location>
</feature>
<evidence type="ECO:0000313" key="4">
    <source>
        <dbReference type="EMBL" id="GAA95134.1"/>
    </source>
</evidence>
<dbReference type="OrthoDB" id="2117459at2759"/>
<dbReference type="InParanoid" id="G7DX37"/>
<feature type="region of interest" description="Disordered" evidence="2">
    <location>
        <begin position="1"/>
        <end position="58"/>
    </location>
</feature>
<evidence type="ECO:0000256" key="1">
    <source>
        <dbReference type="SAM" id="Coils"/>
    </source>
</evidence>
<feature type="compositionally biased region" description="Low complexity" evidence="2">
    <location>
        <begin position="366"/>
        <end position="381"/>
    </location>
</feature>
<sequence length="1001" mass="112837">MADSDADSSTRPRQPVRRSTGGSLVYKVLSVPAQSPFERPGGTPSMSPAADRPKEGYPFDVPVEAKEAIARADPLALTPLRAHYLKRELVTLQFQEEISQADQPDMLGLLGQPFEPPKGPDMDPNIDLPLIKFVFHRFVLSFPFLAKAKPAFYKDKLQPFAQSFMARNISTSSEREEDTKRQRLASRFEKHLGLIVSSAIKLSDNDGREEVVRVTGVEAPGDRHVASPAAKSADKGKDFEVNVVSVRSIAEKGRVRTKWREEFVVRTRRRGMPDVYVSRRYGDFDKLAEMLRSDFPEQDVRGPPAKDRRSTGVKTASPQLDPVIDSPSRQSLQSIESHAPLEEANPDLAEAMSDLIVEQEHESGVPGSFSTSASPPSTPDGGPKHTHHRLHLNGGKKAGKQPGPVLARERNRLTLRAYVHHLLANPSLAASTTLQSFLLTEPFTLTAEELKDVEAREEMDRVREEEIARFRAEVDARVQELDAHLKDFREELVGQDGLSNVFSTIKATANVEDLPVRYQKVIEWARISMASTIYQLFVGSDNSSSVFGQLKRIHSIMPYFVLRGILRISNPVAMIRAFLDLFLARPFGGSSLLQRMFSSGLNDEVRELKQDMDKVAEKVAQPVMIQKLKKYVEAPKTTQAMYREEASSERKDIMTVILRSQEEPRLDSAGIARLREGNAAYRRYKRKRDALANVEDDEGPDNDAAWLYEDLHIFLRMATRLRDKEQLIELIFEGSTSELLKDIVTIFYEPLAKVYKAANIADSFYDCQVFVTDLIKTVEHSEEISNTDPQRTVQTFVDLVGRHENRFYHFVHQVHSKGDGLFDDLMKWIELFITFVRDGMHPPLSLEYLLPHAGPERLAVMKEVDAVVEYHRLVKVAHHERMQRRLMRGEGQELDQDRAFVEGVMNSLQLSGVAQDVSDAQDAASEDEHGDSSSDDDSDDEDFFDAHDRPGGSTASNTLRPKVRKTKRKKDRAVIEPPELAHIPQLVPLFIELIRPNLTVA</sequence>
<gene>
    <name evidence="4" type="primary">Mo01789</name>
    <name evidence="4" type="ORF">E5Q_01789</name>
</gene>
<evidence type="ECO:0000259" key="3">
    <source>
        <dbReference type="PROSITE" id="PS50195"/>
    </source>
</evidence>
<proteinExistence type="predicted"/>
<dbReference type="Pfam" id="PF12825">
    <property type="entry name" value="DUF3818"/>
    <property type="match status" value="1"/>
</dbReference>
<dbReference type="HOGENOM" id="CLU_007739_0_0_1"/>